<proteinExistence type="inferred from homology"/>
<evidence type="ECO:0000259" key="8">
    <source>
        <dbReference type="PROSITE" id="PS51182"/>
    </source>
</evidence>
<evidence type="ECO:0000259" key="7">
    <source>
        <dbReference type="PROSITE" id="PS51181"/>
    </source>
</evidence>
<feature type="domain" description="C2 tensin-type" evidence="8">
    <location>
        <begin position="259"/>
        <end position="403"/>
    </location>
</feature>
<accession>A0A7S2SHL3</accession>
<dbReference type="Gene3D" id="3.90.190.10">
    <property type="entry name" value="Protein tyrosine phosphatase superfamily"/>
    <property type="match status" value="1"/>
</dbReference>
<dbReference type="Gene3D" id="2.60.40.1110">
    <property type="match status" value="1"/>
</dbReference>
<dbReference type="Pfam" id="PF10409">
    <property type="entry name" value="PTEN_C2"/>
    <property type="match status" value="1"/>
</dbReference>
<evidence type="ECO:0000256" key="5">
    <source>
        <dbReference type="SAM" id="MobiDB-lite"/>
    </source>
</evidence>
<sequence>MNWSAPSLSGFSAPKLPTLEEMKKGVPSLEEMKTKMSEGVQVVNSGMKDAAKQVEVAAQQVKQTDRQQLLSSVKGVFDLDALNVDGVFGDSMEYPEVDLTYITKRIAIMGFPENPKRDITVPAVALFLNKRHDSEYMIWNISEKQYDYSPFKGQVMDFKFPGYPAPPIGTIFKMCMSMDSWLNSDPKNVVIVHCMTGKGRSAVVVACLLEWIGKTPKAMDALRFVCEKRHATLRSGVVPTQVRYVRMFHTIMMGTRPEYEPLHLKQLTVVGIPDMFSNEDKALPELFPEGGCRPYLQVFKNGKLIFTSSWADKQREGGCEAHQAGRDRSFTFDIDCFIDGDIILRVRHIDTTSGKGVSMFRYGFHTGYVPKGVQTLTKRDLDSASVDPRFDKDMKVEILFESSKSTEESSSSAMNMFDATISTKSNFWDEISKKKELAKKVSETDKVGSPPKQQKPSTTKEASKTREFSLLDDDDEHEELSAAALSTKKKEDEKTSSELHDELDALNALSLDESMVVVDTPSSPSATKTTNNGERAEETIPPLETKKEGEQEVYGDKNVTASSSDDLDELAALEKELGLESLMDDIEVSTNDKTKELTGKPSSGDPDLAELENYLSGL</sequence>
<dbReference type="InterPro" id="IPR029023">
    <property type="entry name" value="Tensin_phosphatase"/>
</dbReference>
<dbReference type="PROSITE" id="PS50056">
    <property type="entry name" value="TYR_PHOSPHATASE_2"/>
    <property type="match status" value="1"/>
</dbReference>
<evidence type="ECO:0000259" key="6">
    <source>
        <dbReference type="PROSITE" id="PS50056"/>
    </source>
</evidence>
<dbReference type="SUPFAM" id="SSF52799">
    <property type="entry name" value="(Phosphotyrosine protein) phosphatases II"/>
    <property type="match status" value="1"/>
</dbReference>
<evidence type="ECO:0000256" key="4">
    <source>
        <dbReference type="ARBA" id="ARBA00023273"/>
    </source>
</evidence>
<dbReference type="InterPro" id="IPR016130">
    <property type="entry name" value="Tyr_Pase_AS"/>
</dbReference>
<dbReference type="InterPro" id="IPR051281">
    <property type="entry name" value="Dual-spec_lipid-protein_phosph"/>
</dbReference>
<evidence type="ECO:0000256" key="2">
    <source>
        <dbReference type="ARBA" id="ARBA00007881"/>
    </source>
</evidence>
<evidence type="ECO:0000313" key="9">
    <source>
        <dbReference type="EMBL" id="CAD9700345.1"/>
    </source>
</evidence>
<evidence type="ECO:0000256" key="3">
    <source>
        <dbReference type="ARBA" id="ARBA00022801"/>
    </source>
</evidence>
<comment type="subcellular location">
    <subcellularLocation>
        <location evidence="1">Cell projection</location>
    </subcellularLocation>
</comment>
<dbReference type="PROSITE" id="PS51182">
    <property type="entry name" value="C2_TENSIN"/>
    <property type="match status" value="1"/>
</dbReference>
<dbReference type="SMART" id="SM00404">
    <property type="entry name" value="PTPc_motif"/>
    <property type="match status" value="1"/>
</dbReference>
<dbReference type="CDD" id="cd14497">
    <property type="entry name" value="PTP_PTEN-like"/>
    <property type="match status" value="1"/>
</dbReference>
<evidence type="ECO:0008006" key="10">
    <source>
        <dbReference type="Google" id="ProtNLM"/>
    </source>
</evidence>
<protein>
    <recommendedName>
        <fullName evidence="10">Phosphatidylinositol-3,4,5-trisphosphate 3-phosphatase</fullName>
    </recommendedName>
</protein>
<keyword evidence="3" id="KW-0378">Hydrolase</keyword>
<dbReference type="InterPro" id="IPR029021">
    <property type="entry name" value="Prot-tyrosine_phosphatase-like"/>
</dbReference>
<dbReference type="SMART" id="SM01326">
    <property type="entry name" value="PTEN_C2"/>
    <property type="match status" value="1"/>
</dbReference>
<keyword evidence="4" id="KW-0966">Cell projection</keyword>
<feature type="compositionally biased region" description="Basic and acidic residues" evidence="5">
    <location>
        <begin position="488"/>
        <end position="503"/>
    </location>
</feature>
<dbReference type="PROSITE" id="PS00383">
    <property type="entry name" value="TYR_PHOSPHATASE_1"/>
    <property type="match status" value="1"/>
</dbReference>
<feature type="region of interest" description="Disordered" evidence="5">
    <location>
        <begin position="440"/>
        <end position="567"/>
    </location>
</feature>
<feature type="region of interest" description="Disordered" evidence="5">
    <location>
        <begin position="581"/>
        <end position="618"/>
    </location>
</feature>
<feature type="compositionally biased region" description="Polar residues" evidence="5">
    <location>
        <begin position="451"/>
        <end position="460"/>
    </location>
</feature>
<feature type="compositionally biased region" description="Polar residues" evidence="5">
    <location>
        <begin position="520"/>
        <end position="533"/>
    </location>
</feature>
<dbReference type="PANTHER" id="PTHR12305:SF94">
    <property type="entry name" value="PHOSPHATIDYLINOSITOL-3,4,5-TRISPHOSPHATE 3-PHOSPHATASE"/>
    <property type="match status" value="1"/>
</dbReference>
<dbReference type="PANTHER" id="PTHR12305">
    <property type="entry name" value="PHOSPHATASE WITH HOMOLOGY TO TENSIN"/>
    <property type="match status" value="1"/>
</dbReference>
<dbReference type="GO" id="GO:0042995">
    <property type="term" value="C:cell projection"/>
    <property type="evidence" value="ECO:0007669"/>
    <property type="project" value="UniProtKB-SubCell"/>
</dbReference>
<dbReference type="EMBL" id="HBHK01022394">
    <property type="protein sequence ID" value="CAD9700345.1"/>
    <property type="molecule type" value="Transcribed_RNA"/>
</dbReference>
<comment type="similarity">
    <text evidence="2">Belongs to the PTEN phosphatase protein family.</text>
</comment>
<feature type="domain" description="Tyrosine specific protein phosphatases" evidence="6">
    <location>
        <begin position="169"/>
        <end position="235"/>
    </location>
</feature>
<dbReference type="InterPro" id="IPR000387">
    <property type="entry name" value="Tyr_Pase_dom"/>
</dbReference>
<dbReference type="SUPFAM" id="SSF49562">
    <property type="entry name" value="C2 domain (Calcium/lipid-binding domain, CaLB)"/>
    <property type="match status" value="1"/>
</dbReference>
<feature type="domain" description="Phosphatase tensin-type" evidence="7">
    <location>
        <begin position="88"/>
        <end position="255"/>
    </location>
</feature>
<dbReference type="InterPro" id="IPR014020">
    <property type="entry name" value="Tensin_C2-dom"/>
</dbReference>
<dbReference type="AlphaFoldDB" id="A0A7S2SHL3"/>
<organism evidence="9">
    <name type="scientific">Mucochytrium quahogii</name>
    <dbReference type="NCBI Taxonomy" id="96639"/>
    <lineage>
        <taxon>Eukaryota</taxon>
        <taxon>Sar</taxon>
        <taxon>Stramenopiles</taxon>
        <taxon>Bigyra</taxon>
        <taxon>Labyrinthulomycetes</taxon>
        <taxon>Thraustochytrida</taxon>
        <taxon>Thraustochytriidae</taxon>
        <taxon>Mucochytrium</taxon>
    </lineage>
</organism>
<reference evidence="9" key="1">
    <citation type="submission" date="2021-01" db="EMBL/GenBank/DDBJ databases">
        <authorList>
            <person name="Corre E."/>
            <person name="Pelletier E."/>
            <person name="Niang G."/>
            <person name="Scheremetjew M."/>
            <person name="Finn R."/>
            <person name="Kale V."/>
            <person name="Holt S."/>
            <person name="Cochrane G."/>
            <person name="Meng A."/>
            <person name="Brown T."/>
            <person name="Cohen L."/>
        </authorList>
    </citation>
    <scope>NUCLEOTIDE SEQUENCE</scope>
    <source>
        <strain evidence="9">NY070348D</strain>
    </source>
</reference>
<name>A0A7S2SHL3_9STRA</name>
<gene>
    <name evidence="9" type="ORF">QSP1433_LOCUS14216</name>
</gene>
<feature type="compositionally biased region" description="Basic and acidic residues" evidence="5">
    <location>
        <begin position="534"/>
        <end position="550"/>
    </location>
</feature>
<dbReference type="InterPro" id="IPR003595">
    <property type="entry name" value="Tyr_Pase_cat"/>
</dbReference>
<dbReference type="InterPro" id="IPR035892">
    <property type="entry name" value="C2_domain_sf"/>
</dbReference>
<evidence type="ECO:0000256" key="1">
    <source>
        <dbReference type="ARBA" id="ARBA00004316"/>
    </source>
</evidence>
<dbReference type="PROSITE" id="PS51181">
    <property type="entry name" value="PPASE_TENSIN"/>
    <property type="match status" value="1"/>
</dbReference>
<dbReference type="GO" id="GO:0016314">
    <property type="term" value="F:phosphatidylinositol-3,4,5-trisphosphate 3-phosphatase activity"/>
    <property type="evidence" value="ECO:0007669"/>
    <property type="project" value="TreeGrafter"/>
</dbReference>
<dbReference type="GO" id="GO:0005829">
    <property type="term" value="C:cytosol"/>
    <property type="evidence" value="ECO:0007669"/>
    <property type="project" value="TreeGrafter"/>
</dbReference>